<organism evidence="4 5">
    <name type="scientific">Anaeromyxobacter dehalogenans (strain ATCC BAA-258 / DSM 21875 / 2CP-1)</name>
    <dbReference type="NCBI Taxonomy" id="455488"/>
    <lineage>
        <taxon>Bacteria</taxon>
        <taxon>Pseudomonadati</taxon>
        <taxon>Myxococcota</taxon>
        <taxon>Myxococcia</taxon>
        <taxon>Myxococcales</taxon>
        <taxon>Cystobacterineae</taxon>
        <taxon>Anaeromyxobacteraceae</taxon>
        <taxon>Anaeromyxobacter</taxon>
    </lineage>
</organism>
<keyword evidence="1 2" id="KW-0597">Phosphoprotein</keyword>
<dbReference type="InterPro" id="IPR001789">
    <property type="entry name" value="Sig_transdc_resp-reg_receiver"/>
</dbReference>
<dbReference type="AlphaFoldDB" id="B8J9G6"/>
<feature type="domain" description="Response regulatory" evidence="3">
    <location>
        <begin position="11"/>
        <end position="124"/>
    </location>
</feature>
<dbReference type="RefSeq" id="WP_015935081.1">
    <property type="nucleotide sequence ID" value="NC_011891.1"/>
</dbReference>
<sequence length="138" mass="14466">MEDHRETAQPKVLLVEDDDDLRVAMAGCLAGAGFDVTLVATGADAVRAALRDHPQVMVIDVMLPDSGGLGVAEALHRYPELEQVPVLFTTGLAAPAVKALLAPAPVLFKPFGRRQLVSAVRSAVQRRPPASQAPAAAP</sequence>
<dbReference type="PANTHER" id="PTHR44591">
    <property type="entry name" value="STRESS RESPONSE REGULATOR PROTEIN 1"/>
    <property type="match status" value="1"/>
</dbReference>
<dbReference type="InterPro" id="IPR050595">
    <property type="entry name" value="Bact_response_regulator"/>
</dbReference>
<reference evidence="4" key="1">
    <citation type="submission" date="2009-01" db="EMBL/GenBank/DDBJ databases">
        <title>Complete sequence of Anaeromyxobacter dehalogenans 2CP-1.</title>
        <authorList>
            <consortium name="US DOE Joint Genome Institute"/>
            <person name="Lucas S."/>
            <person name="Copeland A."/>
            <person name="Lapidus A."/>
            <person name="Glavina del Rio T."/>
            <person name="Dalin E."/>
            <person name="Tice H."/>
            <person name="Bruce D."/>
            <person name="Goodwin L."/>
            <person name="Pitluck S."/>
            <person name="Saunders E."/>
            <person name="Brettin T."/>
            <person name="Detter J.C."/>
            <person name="Han C."/>
            <person name="Larimer F."/>
            <person name="Land M."/>
            <person name="Hauser L."/>
            <person name="Kyrpides N."/>
            <person name="Ovchinnikova G."/>
            <person name="Beliaev A.S."/>
            <person name="Richardson P."/>
        </authorList>
    </citation>
    <scope>NUCLEOTIDE SEQUENCE</scope>
    <source>
        <strain evidence="4">2CP-1</strain>
    </source>
</reference>
<dbReference type="PANTHER" id="PTHR44591:SF3">
    <property type="entry name" value="RESPONSE REGULATORY DOMAIN-CONTAINING PROTEIN"/>
    <property type="match status" value="1"/>
</dbReference>
<dbReference type="HOGENOM" id="CLU_000445_69_9_7"/>
<proteinExistence type="predicted"/>
<dbReference type="GO" id="GO:0000160">
    <property type="term" value="P:phosphorelay signal transduction system"/>
    <property type="evidence" value="ECO:0007669"/>
    <property type="project" value="InterPro"/>
</dbReference>
<evidence type="ECO:0000259" key="3">
    <source>
        <dbReference type="PROSITE" id="PS50110"/>
    </source>
</evidence>
<dbReference type="KEGG" id="acp:A2cp1_4036"/>
<evidence type="ECO:0000313" key="4">
    <source>
        <dbReference type="EMBL" id="ACL67354.1"/>
    </source>
</evidence>
<protein>
    <submittedName>
        <fullName evidence="4">Response regulator receiver protein</fullName>
    </submittedName>
</protein>
<dbReference type="Pfam" id="PF00072">
    <property type="entry name" value="Response_reg"/>
    <property type="match status" value="1"/>
</dbReference>
<gene>
    <name evidence="4" type="ordered locus">A2cp1_4036</name>
</gene>
<accession>B8J9G6</accession>
<name>B8J9G6_ANAD2</name>
<dbReference type="SUPFAM" id="SSF52172">
    <property type="entry name" value="CheY-like"/>
    <property type="match status" value="1"/>
</dbReference>
<feature type="modified residue" description="4-aspartylphosphate" evidence="2">
    <location>
        <position position="60"/>
    </location>
</feature>
<keyword evidence="5" id="KW-1185">Reference proteome</keyword>
<dbReference type="Gene3D" id="3.40.50.2300">
    <property type="match status" value="1"/>
</dbReference>
<evidence type="ECO:0000256" key="2">
    <source>
        <dbReference type="PROSITE-ProRule" id="PRU00169"/>
    </source>
</evidence>
<dbReference type="Proteomes" id="UP000007089">
    <property type="component" value="Chromosome"/>
</dbReference>
<dbReference type="PROSITE" id="PS50110">
    <property type="entry name" value="RESPONSE_REGULATORY"/>
    <property type="match status" value="1"/>
</dbReference>
<dbReference type="SMART" id="SM00448">
    <property type="entry name" value="REC"/>
    <property type="match status" value="1"/>
</dbReference>
<evidence type="ECO:0000313" key="5">
    <source>
        <dbReference type="Proteomes" id="UP000007089"/>
    </source>
</evidence>
<dbReference type="EMBL" id="CP001359">
    <property type="protein sequence ID" value="ACL67354.1"/>
    <property type="molecule type" value="Genomic_DNA"/>
</dbReference>
<dbReference type="InterPro" id="IPR011006">
    <property type="entry name" value="CheY-like_superfamily"/>
</dbReference>
<evidence type="ECO:0000256" key="1">
    <source>
        <dbReference type="ARBA" id="ARBA00022553"/>
    </source>
</evidence>